<dbReference type="EMBL" id="CAJPVJ010002563">
    <property type="protein sequence ID" value="CAG2166457.1"/>
    <property type="molecule type" value="Genomic_DNA"/>
</dbReference>
<feature type="compositionally biased region" description="Acidic residues" evidence="1">
    <location>
        <begin position="37"/>
        <end position="47"/>
    </location>
</feature>
<dbReference type="OrthoDB" id="45963at2759"/>
<dbReference type="EMBL" id="OC917388">
    <property type="protein sequence ID" value="CAD7646913.1"/>
    <property type="molecule type" value="Genomic_DNA"/>
</dbReference>
<accession>A0A7R9QIE0</accession>
<dbReference type="Pfam" id="PF14774">
    <property type="entry name" value="FAM177"/>
    <property type="match status" value="1"/>
</dbReference>
<sequence>MDDTNCQTIAMSVTTDCVKCEITPPKRVVHFSDGVVEEYESSEEEDTTSTAKTSQTDSNQQLISSWPTISSVKRSVLWFGTQSLKVCDYLGENLAHFLGITSPKYESEIDEYMRRMAEQEMHRKRQLQEFSGWSPSDATKTDINCVDTKDIPRSSLDLEKQRY</sequence>
<evidence type="ECO:0000313" key="3">
    <source>
        <dbReference type="Proteomes" id="UP000728032"/>
    </source>
</evidence>
<dbReference type="PANTHER" id="PTHR31206">
    <property type="entry name" value="LP10445P"/>
    <property type="match status" value="1"/>
</dbReference>
<feature type="region of interest" description="Disordered" evidence="1">
    <location>
        <begin position="37"/>
        <end position="60"/>
    </location>
</feature>
<evidence type="ECO:0008006" key="4">
    <source>
        <dbReference type="Google" id="ProtNLM"/>
    </source>
</evidence>
<keyword evidence="3" id="KW-1185">Reference proteome</keyword>
<dbReference type="AlphaFoldDB" id="A0A7R9QIE0"/>
<name>A0A7R9QIE0_9ACAR</name>
<reference evidence="2" key="1">
    <citation type="submission" date="2020-11" db="EMBL/GenBank/DDBJ databases">
        <authorList>
            <person name="Tran Van P."/>
        </authorList>
    </citation>
    <scope>NUCLEOTIDE SEQUENCE</scope>
</reference>
<proteinExistence type="predicted"/>
<evidence type="ECO:0000313" key="2">
    <source>
        <dbReference type="EMBL" id="CAD7646913.1"/>
    </source>
</evidence>
<protein>
    <recommendedName>
        <fullName evidence="4">Protein FAM177A1</fullName>
    </recommendedName>
</protein>
<gene>
    <name evidence="2" type="ORF">ONB1V03_LOCUS5979</name>
</gene>
<dbReference type="PANTHER" id="PTHR31206:SF1">
    <property type="entry name" value="LP10445P"/>
    <property type="match status" value="1"/>
</dbReference>
<evidence type="ECO:0000256" key="1">
    <source>
        <dbReference type="SAM" id="MobiDB-lite"/>
    </source>
</evidence>
<organism evidence="2">
    <name type="scientific">Oppiella nova</name>
    <dbReference type="NCBI Taxonomy" id="334625"/>
    <lineage>
        <taxon>Eukaryota</taxon>
        <taxon>Metazoa</taxon>
        <taxon>Ecdysozoa</taxon>
        <taxon>Arthropoda</taxon>
        <taxon>Chelicerata</taxon>
        <taxon>Arachnida</taxon>
        <taxon>Acari</taxon>
        <taxon>Acariformes</taxon>
        <taxon>Sarcoptiformes</taxon>
        <taxon>Oribatida</taxon>
        <taxon>Brachypylina</taxon>
        <taxon>Oppioidea</taxon>
        <taxon>Oppiidae</taxon>
        <taxon>Oppiella</taxon>
    </lineage>
</organism>
<dbReference type="Proteomes" id="UP000728032">
    <property type="component" value="Unassembled WGS sequence"/>
</dbReference>
<dbReference type="InterPro" id="IPR028260">
    <property type="entry name" value="FAM177"/>
</dbReference>